<evidence type="ECO:0000256" key="3">
    <source>
        <dbReference type="RuleBase" id="RU365026"/>
    </source>
</evidence>
<keyword evidence="3" id="KW-0653">Protein transport</keyword>
<keyword evidence="2 3" id="KW-0813">Transport</keyword>
<dbReference type="GO" id="GO:0000145">
    <property type="term" value="C:exocyst"/>
    <property type="evidence" value="ECO:0007669"/>
    <property type="project" value="InterPro"/>
</dbReference>
<comment type="function">
    <text evidence="3">Component of the exocyst complex.</text>
</comment>
<evidence type="ECO:0000313" key="5">
    <source>
        <dbReference type="EMBL" id="KAG0453663.1"/>
    </source>
</evidence>
<dbReference type="InterPro" id="IPR046364">
    <property type="entry name" value="Exo70_C"/>
</dbReference>
<reference evidence="5 6" key="1">
    <citation type="journal article" date="2020" name="Nat. Food">
        <title>A phased Vanilla planifolia genome enables genetic improvement of flavour and production.</title>
        <authorList>
            <person name="Hasing T."/>
            <person name="Tang H."/>
            <person name="Brym M."/>
            <person name="Khazi F."/>
            <person name="Huang T."/>
            <person name="Chambers A.H."/>
        </authorList>
    </citation>
    <scope>NUCLEOTIDE SEQUENCE [LARGE SCALE GENOMIC DNA]</scope>
    <source>
        <tissue evidence="5">Leaf</tissue>
    </source>
</reference>
<dbReference type="GO" id="GO:0006887">
    <property type="term" value="P:exocytosis"/>
    <property type="evidence" value="ECO:0007669"/>
    <property type="project" value="UniProtKB-KW"/>
</dbReference>
<dbReference type="Pfam" id="PF20669">
    <property type="entry name" value="Exo70_N"/>
    <property type="match status" value="1"/>
</dbReference>
<comment type="similarity">
    <text evidence="1 3">Belongs to the EXO70 family.</text>
</comment>
<accession>A0A835PLS6</accession>
<evidence type="ECO:0000259" key="4">
    <source>
        <dbReference type="Pfam" id="PF03081"/>
    </source>
</evidence>
<dbReference type="AlphaFoldDB" id="A0A835PLS6"/>
<gene>
    <name evidence="5" type="ORF">HPP92_024967</name>
</gene>
<dbReference type="Gene3D" id="1.20.1280.170">
    <property type="entry name" value="Exocyst complex component Exo70"/>
    <property type="match status" value="1"/>
</dbReference>
<comment type="caution">
    <text evidence="5">The sequence shown here is derived from an EMBL/GenBank/DDBJ whole genome shotgun (WGS) entry which is preliminary data.</text>
</comment>
<feature type="domain" description="Exocyst complex subunit Exo70 C-terminal" evidence="4">
    <location>
        <begin position="219"/>
        <end position="572"/>
    </location>
</feature>
<dbReference type="Proteomes" id="UP000639772">
    <property type="component" value="Unassembled WGS sequence"/>
</dbReference>
<dbReference type="SUPFAM" id="SSF74788">
    <property type="entry name" value="Cullin repeat-like"/>
    <property type="match status" value="1"/>
</dbReference>
<name>A0A835PLS6_VANPL</name>
<dbReference type="InterPro" id="IPR004140">
    <property type="entry name" value="Exo70"/>
</dbReference>
<keyword evidence="3" id="KW-0268">Exocytosis</keyword>
<dbReference type="EMBL" id="JADCNM010000014">
    <property type="protein sequence ID" value="KAG0453663.1"/>
    <property type="molecule type" value="Genomic_DNA"/>
</dbReference>
<dbReference type="OrthoDB" id="1922221at2759"/>
<protein>
    <recommendedName>
        <fullName evidence="3">Exocyst subunit Exo70 family protein</fullName>
    </recommendedName>
</protein>
<dbReference type="InterPro" id="IPR016159">
    <property type="entry name" value="Cullin_repeat-like_dom_sf"/>
</dbReference>
<dbReference type="GO" id="GO:0005546">
    <property type="term" value="F:phosphatidylinositol-4,5-bisphosphate binding"/>
    <property type="evidence" value="ECO:0007669"/>
    <property type="project" value="InterPro"/>
</dbReference>
<sequence length="591" mass="66005">MAGGIRLKRKKKVVAAVQNIASNVAPSIDSSASDIFSVFSGIPAFSDTSDSNADLGREEEPSIERRLATAEKTILLKDPASPEFLAAVDELIALDDCARSSAGALLHAAMSRLEDEFRDLLNRNGLPLDVSLLQGTSLDELSLCPSSVSFAIILPGAVLKLKQIASRMISSGYTKELSHIYSSTRRVILDGYISILGVDRLSIDEVQRMEWRPLDEKIKKWTNAIRCTASALLLLESRLCFQIFAGGGKAMEECFLETTKGCINRLLNFGNAVAISSRSPEKLFSILEMYDALHDIIPDLSLLFHGASSQQILDEAEYVLQMLGKAATANLSEFATILQYVSPKRPIQGEVHPMTSYVMNYVESLVKFRGLLDSLLGEDNRDDAETVDGATPFGRHLLLLLSHLESTIIERSKLYEDEPLRYIFLMNNILYIAKKVKGSELGTLLGDQWVCGREVKVSQLATRYLRSSWINALSFLKDDGFGMRGTSYRTSRAALKEKFKNFNLAFEDIYKTQSTWKVPDSQLRDELRISISEKVLPAYRAFWGRFGSQLEGERHLTKYVRYTPDDIENHLTQLFEGSVPQPGHTRRNTAF</sequence>
<dbReference type="GO" id="GO:0015031">
    <property type="term" value="P:protein transport"/>
    <property type="evidence" value="ECO:0007669"/>
    <property type="project" value="UniProtKB-KW"/>
</dbReference>
<evidence type="ECO:0000313" key="6">
    <source>
        <dbReference type="Proteomes" id="UP000639772"/>
    </source>
</evidence>
<proteinExistence type="inferred from homology"/>
<dbReference type="PANTHER" id="PTHR12542:SF142">
    <property type="entry name" value="EXOCYST SUBUNIT EXO70 FAMILY PROTEIN"/>
    <property type="match status" value="1"/>
</dbReference>
<dbReference type="Pfam" id="PF03081">
    <property type="entry name" value="Exo70_C"/>
    <property type="match status" value="1"/>
</dbReference>
<dbReference type="PANTHER" id="PTHR12542">
    <property type="entry name" value="EXOCYST COMPLEX PROTEIN EXO70"/>
    <property type="match status" value="1"/>
</dbReference>
<evidence type="ECO:0000256" key="2">
    <source>
        <dbReference type="ARBA" id="ARBA00022448"/>
    </source>
</evidence>
<evidence type="ECO:0000256" key="1">
    <source>
        <dbReference type="ARBA" id="ARBA00006756"/>
    </source>
</evidence>
<organism evidence="5 6">
    <name type="scientific">Vanilla planifolia</name>
    <name type="common">Vanilla</name>
    <dbReference type="NCBI Taxonomy" id="51239"/>
    <lineage>
        <taxon>Eukaryota</taxon>
        <taxon>Viridiplantae</taxon>
        <taxon>Streptophyta</taxon>
        <taxon>Embryophyta</taxon>
        <taxon>Tracheophyta</taxon>
        <taxon>Spermatophyta</taxon>
        <taxon>Magnoliopsida</taxon>
        <taxon>Liliopsida</taxon>
        <taxon>Asparagales</taxon>
        <taxon>Orchidaceae</taxon>
        <taxon>Vanilloideae</taxon>
        <taxon>Vanilleae</taxon>
        <taxon>Vanilla</taxon>
    </lineage>
</organism>